<name>A0A2T0MFC9_9FLAO</name>
<evidence type="ECO:0000313" key="3">
    <source>
        <dbReference type="Proteomes" id="UP000237640"/>
    </source>
</evidence>
<proteinExistence type="predicted"/>
<dbReference type="Proteomes" id="UP000237640">
    <property type="component" value="Unassembled WGS sequence"/>
</dbReference>
<dbReference type="Pfam" id="PF20532">
    <property type="entry name" value="DUF6747"/>
    <property type="match status" value="1"/>
</dbReference>
<keyword evidence="1" id="KW-0812">Transmembrane</keyword>
<reference evidence="2 3" key="1">
    <citation type="submission" date="2018-03" db="EMBL/GenBank/DDBJ databases">
        <title>Genomic Encyclopedia of Archaeal and Bacterial Type Strains, Phase II (KMG-II): from individual species to whole genera.</title>
        <authorList>
            <person name="Goeker M."/>
        </authorList>
    </citation>
    <scope>NUCLEOTIDE SEQUENCE [LARGE SCALE GENOMIC DNA]</scope>
    <source>
        <strain evidence="2 3">DSM 25027</strain>
    </source>
</reference>
<comment type="caution">
    <text evidence="2">The sequence shown here is derived from an EMBL/GenBank/DDBJ whole genome shotgun (WGS) entry which is preliminary data.</text>
</comment>
<keyword evidence="3" id="KW-1185">Reference proteome</keyword>
<dbReference type="AlphaFoldDB" id="A0A2T0MFC9"/>
<dbReference type="EMBL" id="PVYX01000001">
    <property type="protein sequence ID" value="PRX56273.1"/>
    <property type="molecule type" value="Genomic_DNA"/>
</dbReference>
<dbReference type="RefSeq" id="WP_170068316.1">
    <property type="nucleotide sequence ID" value="NZ_PVYX01000001.1"/>
</dbReference>
<feature type="transmembrane region" description="Helical" evidence="1">
    <location>
        <begin position="29"/>
        <end position="50"/>
    </location>
</feature>
<keyword evidence="1" id="KW-0472">Membrane</keyword>
<evidence type="ECO:0000256" key="1">
    <source>
        <dbReference type="SAM" id="Phobius"/>
    </source>
</evidence>
<sequence length="56" mass="6652">MDQILLFKKIYAEAFRNLGHKILKNGFKIYFWICTALLAVVLYAFCYRLLTGFAWD</sequence>
<protein>
    <submittedName>
        <fullName evidence="2">Uncharacterized protein</fullName>
    </submittedName>
</protein>
<keyword evidence="1" id="KW-1133">Transmembrane helix</keyword>
<accession>A0A2T0MFC9</accession>
<dbReference type="InterPro" id="IPR046635">
    <property type="entry name" value="DUF6747"/>
</dbReference>
<evidence type="ECO:0000313" key="2">
    <source>
        <dbReference type="EMBL" id="PRX56273.1"/>
    </source>
</evidence>
<gene>
    <name evidence="2" type="ORF">CLV81_0268</name>
</gene>
<organism evidence="2 3">
    <name type="scientific">Flagellimonas meridianipacifica</name>
    <dbReference type="NCBI Taxonomy" id="1080225"/>
    <lineage>
        <taxon>Bacteria</taxon>
        <taxon>Pseudomonadati</taxon>
        <taxon>Bacteroidota</taxon>
        <taxon>Flavobacteriia</taxon>
        <taxon>Flavobacteriales</taxon>
        <taxon>Flavobacteriaceae</taxon>
        <taxon>Flagellimonas</taxon>
    </lineage>
</organism>